<organism evidence="3 4">
    <name type="scientific">Companilactobacillus tucceti DSM 20183</name>
    <dbReference type="NCBI Taxonomy" id="1423811"/>
    <lineage>
        <taxon>Bacteria</taxon>
        <taxon>Bacillati</taxon>
        <taxon>Bacillota</taxon>
        <taxon>Bacilli</taxon>
        <taxon>Lactobacillales</taxon>
        <taxon>Lactobacillaceae</taxon>
        <taxon>Companilactobacillus</taxon>
    </lineage>
</organism>
<dbReference type="Gene3D" id="3.80.10.10">
    <property type="entry name" value="Ribonuclease Inhibitor"/>
    <property type="match status" value="2"/>
</dbReference>
<proteinExistence type="predicted"/>
<feature type="region of interest" description="Disordered" evidence="1">
    <location>
        <begin position="99"/>
        <end position="129"/>
    </location>
</feature>
<evidence type="ECO:0000259" key="2">
    <source>
        <dbReference type="Pfam" id="PF03217"/>
    </source>
</evidence>
<gene>
    <name evidence="3" type="ORF">FC72_GL001241</name>
</gene>
<feature type="compositionally biased region" description="Low complexity" evidence="1">
    <location>
        <begin position="918"/>
        <end position="934"/>
    </location>
</feature>
<feature type="compositionally biased region" description="Low complexity" evidence="1">
    <location>
        <begin position="50"/>
        <end position="81"/>
    </location>
</feature>
<name>A0A0R1IX37_9LACO</name>
<feature type="region of interest" description="Disordered" evidence="1">
    <location>
        <begin position="22"/>
        <end position="81"/>
    </location>
</feature>
<dbReference type="SUPFAM" id="SSF52047">
    <property type="entry name" value="RNI-like"/>
    <property type="match status" value="1"/>
</dbReference>
<evidence type="ECO:0000313" key="3">
    <source>
        <dbReference type="EMBL" id="KRK63638.1"/>
    </source>
</evidence>
<dbReference type="Pfam" id="PF03217">
    <property type="entry name" value="SlpA"/>
    <property type="match status" value="1"/>
</dbReference>
<keyword evidence="4" id="KW-1185">Reference proteome</keyword>
<dbReference type="InterPro" id="IPR024968">
    <property type="entry name" value="SlpA_C_lactobacillus"/>
</dbReference>
<feature type="domain" description="S-layer protein C-terminal" evidence="2">
    <location>
        <begin position="1091"/>
        <end position="1130"/>
    </location>
</feature>
<reference evidence="3 4" key="1">
    <citation type="journal article" date="2015" name="Genome Announc.">
        <title>Expanding the biotechnology potential of lactobacilli through comparative genomics of 213 strains and associated genera.</title>
        <authorList>
            <person name="Sun Z."/>
            <person name="Harris H.M."/>
            <person name="McCann A."/>
            <person name="Guo C."/>
            <person name="Argimon S."/>
            <person name="Zhang W."/>
            <person name="Yang X."/>
            <person name="Jeffery I.B."/>
            <person name="Cooney J.C."/>
            <person name="Kagawa T.F."/>
            <person name="Liu W."/>
            <person name="Song Y."/>
            <person name="Salvetti E."/>
            <person name="Wrobel A."/>
            <person name="Rasinkangas P."/>
            <person name="Parkhill J."/>
            <person name="Rea M.C."/>
            <person name="O'Sullivan O."/>
            <person name="Ritari J."/>
            <person name="Douillard F.P."/>
            <person name="Paul Ross R."/>
            <person name="Yang R."/>
            <person name="Briner A.E."/>
            <person name="Felis G.E."/>
            <person name="de Vos W.M."/>
            <person name="Barrangou R."/>
            <person name="Klaenhammer T.R."/>
            <person name="Caufield P.W."/>
            <person name="Cui Y."/>
            <person name="Zhang H."/>
            <person name="O'Toole P.W."/>
        </authorList>
    </citation>
    <scope>NUCLEOTIDE SEQUENCE [LARGE SCALE GENOMIC DNA]</scope>
    <source>
        <strain evidence="3 4">DSM 20183</strain>
    </source>
</reference>
<dbReference type="InterPro" id="IPR005046">
    <property type="entry name" value="DUF285"/>
</dbReference>
<feature type="region of interest" description="Disordered" evidence="1">
    <location>
        <begin position="918"/>
        <end position="937"/>
    </location>
</feature>
<dbReference type="NCBIfam" id="TIGR02167">
    <property type="entry name" value="Liste_lipo_26"/>
    <property type="match status" value="2"/>
</dbReference>
<comment type="caution">
    <text evidence="3">The sequence shown here is derived from an EMBL/GenBank/DDBJ whole genome shotgun (WGS) entry which is preliminary data.</text>
</comment>
<sequence>MSFAGGLILFGATQIMNVSADTMSPEQTVQENDSSVTQQDNNSKSEDVENSGSSTQQTNTQQESNNVTNVNSGQSNVSNKNNLQNQNVSINYKSNLNSSVAQASAQTPNQVSDQTQPVSDEENETNKSASEVYNLGSSSFYVDDNKVLHISGGEFTQDQYDSLYNKLNSNIQNYSGSMFRAAGDYDTVSFDSKLTAHGSLHNFFDSSSVKYFNNLENFDTSDVTDFSNFLARDTDIQSFDLGKLDTSSATSMKNMFSGCTSLKSVNTRNDAGKIIDTSKVTDFYGMFYNDPLLESLDLKDLNTSNGNDFTSMFSGDNAITSLDVSGFNTSKATLFTGMFGGVGSSVDGVADIKGLEDFDTSNVTDMSNMFSGVNFDPVGLQKWDTSKVKSMNGMFSSSKISGKLDLSNFVGDSLTSMNQMFSFADKLTEIDLSNLNTPVLADNDEKNPAIWSAFNGCSELQKVDLNKFDGKKISNYTNVFKDCSKLTTIIWPNLSTDSATSFNGMFDGDASLTENSLEFLKQFKTSNVSDFGSMFKGCSSIAEFPVVIQSWDMSSAQDLSSMFYNDISLSSLDLSNWMINDVKSLNNFLSECSSLSDLKLPILDEPKNSKIDMSSMIAGCDGVHTLDFSNFVIPVDTDRSGMLYGTDHLFKLVLNNKVNLNGSSLSYFDIYKGWKNVGNGTDEHPEANLTLHNGTEMMDTYSNNAGPDETWVIAEREFVDYRIEYVDYETKQDINEKYDYTGSYREGLQINIKTLQQRGINAPGYITSQQFDLNSDSPVYNETLPMFESPEAKNLVYQVRLKKYDPFVIEISDVPKAITLIINDPDSIKNNTVLQSLDNTRELDPDKTIITVSGQQIPETQMYIQLSLISRDPSMTPGKTIKNLVDDLIKYAGGEVTLDGSQVVTMPQNMAIDVVYKPNTGNNTTPNQPNNTNGSSVDRVVIPISQTSATFYDRPAVQLYDFDGNVISGKFLGTNTDWFNDEEMTLDGQKYYRVSTNEWVKDNDVYVYVEHISKVRTYKENKVQLKNAHLDNARVLEPSTDWKTDRYAMFNGQKYYRVSTNEFVPIDKVYEYQDSSNVIHSKRATPIFDERGRDVGRTLLSNKGYKTDKKVKINNETYYRVATNEFVKKSDII</sequence>
<dbReference type="Proteomes" id="UP000050929">
    <property type="component" value="Unassembled WGS sequence"/>
</dbReference>
<dbReference type="Pfam" id="PF03382">
    <property type="entry name" value="DUF285"/>
    <property type="match status" value="4"/>
</dbReference>
<protein>
    <recommendedName>
        <fullName evidence="2">S-layer protein C-terminal domain-containing protein</fullName>
    </recommendedName>
</protein>
<dbReference type="AlphaFoldDB" id="A0A0R1IX37"/>
<dbReference type="InterPro" id="IPR032675">
    <property type="entry name" value="LRR_dom_sf"/>
</dbReference>
<accession>A0A0R1IX37</accession>
<evidence type="ECO:0000313" key="4">
    <source>
        <dbReference type="Proteomes" id="UP000050929"/>
    </source>
</evidence>
<dbReference type="EMBL" id="AZDG01000026">
    <property type="protein sequence ID" value="KRK63638.1"/>
    <property type="molecule type" value="Genomic_DNA"/>
</dbReference>
<dbReference type="PATRIC" id="fig|1423811.3.peg.1261"/>
<feature type="compositionally biased region" description="Polar residues" evidence="1">
    <location>
        <begin position="99"/>
        <end position="118"/>
    </location>
</feature>
<dbReference type="InterPro" id="IPR011889">
    <property type="entry name" value="Liste_lipo_26"/>
</dbReference>
<evidence type="ECO:0000256" key="1">
    <source>
        <dbReference type="SAM" id="MobiDB-lite"/>
    </source>
</evidence>
<feature type="compositionally biased region" description="Polar residues" evidence="1">
    <location>
        <begin position="22"/>
        <end position="42"/>
    </location>
</feature>